<dbReference type="AlphaFoldDB" id="A0A7R8UB47"/>
<evidence type="ECO:0000259" key="2">
    <source>
        <dbReference type="PROSITE" id="PS50225"/>
    </source>
</evidence>
<dbReference type="GO" id="GO:0061630">
    <property type="term" value="F:ubiquitin protein ligase activity"/>
    <property type="evidence" value="ECO:0007669"/>
    <property type="project" value="TreeGrafter"/>
</dbReference>
<dbReference type="Proteomes" id="UP000594454">
    <property type="component" value="Chromosome 1"/>
</dbReference>
<dbReference type="InterPro" id="IPR006573">
    <property type="entry name" value="NHR_dom"/>
</dbReference>
<feature type="compositionally biased region" description="Polar residues" evidence="1">
    <location>
        <begin position="106"/>
        <end position="115"/>
    </location>
</feature>
<name>A0A7R8UB47_HERIL</name>
<dbReference type="GO" id="GO:0035556">
    <property type="term" value="P:intracellular signal transduction"/>
    <property type="evidence" value="ECO:0007669"/>
    <property type="project" value="InterPro"/>
</dbReference>
<dbReference type="PROSITE" id="PS51065">
    <property type="entry name" value="NHR"/>
    <property type="match status" value="1"/>
</dbReference>
<proteinExistence type="predicted"/>
<dbReference type="InterPro" id="IPR001496">
    <property type="entry name" value="SOCS_box"/>
</dbReference>
<feature type="domain" description="NHR" evidence="3">
    <location>
        <begin position="2"/>
        <end position="236"/>
    </location>
</feature>
<dbReference type="PANTHER" id="PTHR12429:SF8">
    <property type="entry name" value="NEURALIZED-LIKE PROTEIN 2"/>
    <property type="match status" value="1"/>
</dbReference>
<dbReference type="InterPro" id="IPR037962">
    <property type="entry name" value="Neuralized"/>
</dbReference>
<evidence type="ECO:0008006" key="6">
    <source>
        <dbReference type="Google" id="ProtNLM"/>
    </source>
</evidence>
<dbReference type="SUPFAM" id="SSF158235">
    <property type="entry name" value="SOCS box-like"/>
    <property type="match status" value="1"/>
</dbReference>
<dbReference type="CDD" id="cd12887">
    <property type="entry name" value="SPRY_NHR_like"/>
    <property type="match status" value="1"/>
</dbReference>
<dbReference type="Pfam" id="PF07525">
    <property type="entry name" value="SOCS_box"/>
    <property type="match status" value="1"/>
</dbReference>
<dbReference type="PANTHER" id="PTHR12429">
    <property type="entry name" value="NEURALIZED"/>
    <property type="match status" value="1"/>
</dbReference>
<dbReference type="OrthoDB" id="10059069at2759"/>
<dbReference type="PROSITE" id="PS50225">
    <property type="entry name" value="SOCS"/>
    <property type="match status" value="1"/>
</dbReference>
<dbReference type="EMBL" id="LR899009">
    <property type="protein sequence ID" value="CAD7077527.1"/>
    <property type="molecule type" value="Genomic_DNA"/>
</dbReference>
<protein>
    <recommendedName>
        <fullName evidence="6">Neuralized-like protein 2</fullName>
    </recommendedName>
</protein>
<dbReference type="InterPro" id="IPR036036">
    <property type="entry name" value="SOCS_box-like_dom_sf"/>
</dbReference>
<organism evidence="4 5">
    <name type="scientific">Hermetia illucens</name>
    <name type="common">Black soldier fly</name>
    <dbReference type="NCBI Taxonomy" id="343691"/>
    <lineage>
        <taxon>Eukaryota</taxon>
        <taxon>Metazoa</taxon>
        <taxon>Ecdysozoa</taxon>
        <taxon>Arthropoda</taxon>
        <taxon>Hexapoda</taxon>
        <taxon>Insecta</taxon>
        <taxon>Pterygota</taxon>
        <taxon>Neoptera</taxon>
        <taxon>Endopterygota</taxon>
        <taxon>Diptera</taxon>
        <taxon>Brachycera</taxon>
        <taxon>Stratiomyomorpha</taxon>
        <taxon>Stratiomyidae</taxon>
        <taxon>Hermetiinae</taxon>
        <taxon>Hermetia</taxon>
    </lineage>
</organism>
<sequence length="277" mass="30519">MLSRFHPYHGVNIILYDENTVAFRKASFANALTFSEKPLLPGEIFLLEIEKNERGWSGHMRLGLTLLDPITVANSKDGLPQFALPDLTNMGTSWVYPITKFVKNSSPDYSSQNSEPQPPGCSKGTKGRSSTSKLCCSTILGDGINVKTSRGLIPRSALKPIVHDGEGSEILLTDKGSRIGVVFVPTPHNHDLAEMHFIINGEDQGPCVRDIPYKQGALHAVVDVYGTTKQVKIVQLYGVTTLQNACGDAILSRINRSQIGLLPLPQRLKNFLLRYYE</sequence>
<evidence type="ECO:0000256" key="1">
    <source>
        <dbReference type="SAM" id="MobiDB-lite"/>
    </source>
</evidence>
<feature type="region of interest" description="Disordered" evidence="1">
    <location>
        <begin position="106"/>
        <end position="131"/>
    </location>
</feature>
<feature type="domain" description="SOCS box" evidence="2">
    <location>
        <begin position="239"/>
        <end position="277"/>
    </location>
</feature>
<dbReference type="SMART" id="SM00588">
    <property type="entry name" value="NEUZ"/>
    <property type="match status" value="1"/>
</dbReference>
<dbReference type="FunCoup" id="A0A7R8UB47">
    <property type="interactions" value="73"/>
</dbReference>
<evidence type="ECO:0000313" key="5">
    <source>
        <dbReference type="Proteomes" id="UP000594454"/>
    </source>
</evidence>
<dbReference type="Pfam" id="PF07177">
    <property type="entry name" value="Neuralized"/>
    <property type="match status" value="1"/>
</dbReference>
<evidence type="ECO:0000313" key="4">
    <source>
        <dbReference type="EMBL" id="CAD7077527.1"/>
    </source>
</evidence>
<feature type="compositionally biased region" description="Low complexity" evidence="1">
    <location>
        <begin position="122"/>
        <end position="131"/>
    </location>
</feature>
<evidence type="ECO:0000259" key="3">
    <source>
        <dbReference type="PROSITE" id="PS51065"/>
    </source>
</evidence>
<reference evidence="4 5" key="1">
    <citation type="submission" date="2020-11" db="EMBL/GenBank/DDBJ databases">
        <authorList>
            <person name="Wallbank WR R."/>
            <person name="Pardo Diaz C."/>
            <person name="Kozak K."/>
            <person name="Martin S."/>
            <person name="Jiggins C."/>
            <person name="Moest M."/>
            <person name="Warren A I."/>
            <person name="Generalovic N T."/>
            <person name="Byers J.R.P. K."/>
            <person name="Montejo-Kovacevich G."/>
            <person name="Yen C E."/>
        </authorList>
    </citation>
    <scope>NUCLEOTIDE SEQUENCE [LARGE SCALE GENOMIC DNA]</scope>
</reference>
<gene>
    <name evidence="4" type="ORF">HERILL_LOCUS867</name>
</gene>
<dbReference type="Gene3D" id="2.60.120.920">
    <property type="match status" value="1"/>
</dbReference>
<keyword evidence="5" id="KW-1185">Reference proteome</keyword>
<dbReference type="InParanoid" id="A0A7R8UB47"/>
<dbReference type="FunFam" id="2.60.120.920:FF:000074">
    <property type="entry name" value="Neuralized protein 2"/>
    <property type="match status" value="1"/>
</dbReference>
<accession>A0A7R8UB47</accession>
<dbReference type="InterPro" id="IPR043136">
    <property type="entry name" value="B30.2/SPRY_sf"/>
</dbReference>